<dbReference type="HOGENOM" id="CLU_014776_3_0_1"/>
<keyword evidence="9" id="KW-1185">Reference proteome</keyword>
<dbReference type="InterPro" id="IPR002219">
    <property type="entry name" value="PKC_DAG/PE"/>
</dbReference>
<evidence type="ECO:0000256" key="3">
    <source>
        <dbReference type="ARBA" id="ARBA00022771"/>
    </source>
</evidence>
<dbReference type="AlphaFoldDB" id="Q9STF4"/>
<protein>
    <submittedName>
        <fullName evidence="7">Cysteine/Histidine-rich C1 domain family protein</fullName>
    </submittedName>
</protein>
<reference evidence="8" key="1">
    <citation type="submission" date="1999-07" db="EMBL/GenBank/DDBJ databases">
        <authorList>
            <person name="EU Arabidopsis sequencing project"/>
        </authorList>
    </citation>
    <scope>NUCLEOTIDE SEQUENCE</scope>
</reference>
<dbReference type="TAIR" id="AT3G46800"/>
<dbReference type="GO" id="GO:0008270">
    <property type="term" value="F:zinc ion binding"/>
    <property type="evidence" value="ECO:0007669"/>
    <property type="project" value="UniProtKB-KW"/>
</dbReference>
<keyword evidence="1" id="KW-0479">Metal-binding</keyword>
<feature type="domain" description="Phorbol-ester/DAG-type" evidence="5">
    <location>
        <begin position="66"/>
        <end position="112"/>
    </location>
</feature>
<evidence type="ECO:0000256" key="2">
    <source>
        <dbReference type="ARBA" id="ARBA00022737"/>
    </source>
</evidence>
<keyword evidence="3" id="KW-0863">Zinc-finger</keyword>
<name>Q9STF4_ARATH</name>
<dbReference type="InterPro" id="IPR001965">
    <property type="entry name" value="Znf_PHD"/>
</dbReference>
<dbReference type="InterPro" id="IPR053192">
    <property type="entry name" value="Vacuole_Formation_Reg"/>
</dbReference>
<evidence type="ECO:0000313" key="6">
    <source>
        <dbReference type="Araport" id="AT3G46800"/>
    </source>
</evidence>
<evidence type="ECO:0000313" key="8">
    <source>
        <dbReference type="EMBL" id="CAB51185.1"/>
    </source>
</evidence>
<reference evidence="9" key="6">
    <citation type="journal article" date="2017" name="Plant J.">
        <title>Araport11: a complete reannotation of the Arabidopsis thaliana reference genome.</title>
        <authorList>
            <person name="Cheng C.Y."/>
            <person name="Krishnakumar V."/>
            <person name="Chan A.P."/>
            <person name="Thibaud-Nissen F."/>
            <person name="Schobel S."/>
            <person name="Town C.D."/>
        </authorList>
    </citation>
    <scope>GENOME REANNOTATION</scope>
    <source>
        <strain evidence="9">cv. Columbia</strain>
    </source>
</reference>
<proteinExistence type="predicted"/>
<evidence type="ECO:0000259" key="5">
    <source>
        <dbReference type="PROSITE" id="PS50081"/>
    </source>
</evidence>
<organism evidence="8">
    <name type="scientific">Arabidopsis thaliana</name>
    <name type="common">Mouse-ear cress</name>
    <dbReference type="NCBI Taxonomy" id="3702"/>
    <lineage>
        <taxon>Eukaryota</taxon>
        <taxon>Viridiplantae</taxon>
        <taxon>Streptophyta</taxon>
        <taxon>Embryophyta</taxon>
        <taxon>Tracheophyta</taxon>
        <taxon>Spermatophyta</taxon>
        <taxon>Magnoliopsida</taxon>
        <taxon>eudicotyledons</taxon>
        <taxon>Gunneridae</taxon>
        <taxon>Pentapetalae</taxon>
        <taxon>rosids</taxon>
        <taxon>malvids</taxon>
        <taxon>Brassicales</taxon>
        <taxon>Brassicaceae</taxon>
        <taxon>Camelineae</taxon>
        <taxon>Arabidopsis</taxon>
    </lineage>
</organism>
<dbReference type="Proteomes" id="UP000006548">
    <property type="component" value="Chromosome 3"/>
</dbReference>
<dbReference type="OMA" id="WCELCES"/>
<evidence type="ECO:0000313" key="9">
    <source>
        <dbReference type="Proteomes" id="UP000006548"/>
    </source>
</evidence>
<dbReference type="EMBL" id="CP002686">
    <property type="protein sequence ID" value="AEE78206.1"/>
    <property type="molecule type" value="Genomic_DNA"/>
</dbReference>
<dbReference type="InterPro" id="IPR054483">
    <property type="entry name" value="DC1-like_CT"/>
</dbReference>
<dbReference type="InterPro" id="IPR046349">
    <property type="entry name" value="C1-like_sf"/>
</dbReference>
<sequence length="682" mass="77884">MEKVELPVHEHPLFIFDRICMDTCKGCSVFGYFYGGYVCNEVGCDTLFHKECVESVPEIKHPSHPQHPLKLNLKCGRFCCSLCISGLQVGYHCSICDFNVHLVCARRPPSSTSSSSSSSPLPTSVDNSKVHQHPLLLSKNVETFLLKEGRNCNMCNTNIKINEKQLCECRLCNILFHLDCVGLIPNVYQTSHPKHPLKFLQYGAPEYAHEKCLLCKKKFKKLSNNYDRVYHCDVCNVTICKDYCMAKPPPVSVVSPTTHEHQLHLVPRLVNFTCNACGTAGDRSPYFCLQCNFMIHRACIDLPRVININRHNHRISYTSLLGHGNWTCGVCRKKVDGFYGAYSCSKCPSYAVHARCATRKDVWYKVELEGTPEEEEIAPFEVVDENLIKHFIHGHNLRLNKDGNHESKFCEACASKINNDPFYGCEQCDFILHETCASLPRKIRHVSNNKPLILSTDTYLKDSPRQRRHCSACFQNFSGFRYETQSRNLFGSATLDVRCSSIYEPFLHESHPHPLYFSLEGDTKCSACDITYSARDMLCCDECEFRLDFRCATLPRKVMNQRYDDHPLYLSYGENKEDGQLWCEVCETKVDPKEWLYTCNLCGIILHISCVVGDFSYHVPGHISSNKIANGVVVPNTSICRPHCSRCSSRCKLPYILQINDFYFCSNKCCGNTRNPRGRNYY</sequence>
<dbReference type="Pfam" id="PF22926">
    <property type="entry name" value="C1-like_CT"/>
    <property type="match status" value="1"/>
</dbReference>
<dbReference type="EMBL" id="AL096859">
    <property type="protein sequence ID" value="CAB51185.1"/>
    <property type="molecule type" value="Genomic_DNA"/>
</dbReference>
<gene>
    <name evidence="8" type="primary">T6H20.170</name>
    <name evidence="6 7" type="ordered locus">At3g46800</name>
</gene>
<dbReference type="PANTHER" id="PTHR32410:SF162">
    <property type="entry name" value="CHP-RICH ZINC FINGER PROTEIN-LIKE-RELATED"/>
    <property type="match status" value="1"/>
</dbReference>
<dbReference type="PaxDb" id="3702-AT3G46800.1"/>
<keyword evidence="4" id="KW-0862">Zinc</keyword>
<accession>Q9STF4</accession>
<dbReference type="GeneID" id="823833"/>
<dbReference type="PANTHER" id="PTHR32410">
    <property type="entry name" value="CYSTEINE/HISTIDINE-RICH C1 DOMAIN FAMILY PROTEIN"/>
    <property type="match status" value="1"/>
</dbReference>
<keyword evidence="2" id="KW-0677">Repeat</keyword>
<reference evidence="7 9" key="3">
    <citation type="journal article" date="2000" name="Nature">
        <title>Sequence and analysis of chromosome 3 of the plant Arabidopsis thaliana.</title>
        <authorList>
            <consortium name="European Union Chromosome 3 Arabidopsis Sequencing Consortium"/>
            <consortium name="Institute for Genomic Research"/>
            <consortium name="Kazusa DNA Research Institute"/>
            <person name="Salanoubat M."/>
            <person name="Lemcke K."/>
            <person name="Rieger M."/>
            <person name="Ansorge W."/>
            <person name="Unseld M."/>
            <person name="Fartmann B."/>
            <person name="Valle G."/>
            <person name="Blocker H."/>
            <person name="Perez-Alonso M."/>
            <person name="Obermaier B."/>
            <person name="Delseny M."/>
            <person name="Boutry M."/>
            <person name="Grivell L.A."/>
            <person name="Mache R."/>
            <person name="Puigdomenech P."/>
            <person name="De Simone V."/>
            <person name="Choisne N."/>
            <person name="Artiguenave F."/>
            <person name="Robert C."/>
            <person name="Brottier P."/>
            <person name="Wincker P."/>
            <person name="Cattolico L."/>
            <person name="Weissenbach J."/>
            <person name="Saurin W."/>
            <person name="Quetier F."/>
            <person name="Schafer M."/>
            <person name="Muller-Auer S."/>
            <person name="Gabel C."/>
            <person name="Fuchs M."/>
            <person name="Benes V."/>
            <person name="Wurmbach E."/>
            <person name="Drzonek H."/>
            <person name="Erfle H."/>
            <person name="Jordan N."/>
            <person name="Bangert S."/>
            <person name="Wiedelmann R."/>
            <person name="Kranz H."/>
            <person name="Voss H."/>
            <person name="Holland R."/>
            <person name="Brandt P."/>
            <person name="Nyakatura G."/>
            <person name="Vezzi A."/>
            <person name="D'Angelo M."/>
            <person name="Pallavicini A."/>
            <person name="Toppo S."/>
            <person name="Simionati B."/>
            <person name="Conrad A."/>
            <person name="Hornischer K."/>
            <person name="Kauer G."/>
            <person name="Lohnert T.H."/>
            <person name="Nordsiek G."/>
            <person name="Reichelt J."/>
            <person name="Scharfe M."/>
            <person name="Schon O."/>
            <person name="Bargues M."/>
            <person name="Terol J."/>
            <person name="Climent J."/>
            <person name="Navarro P."/>
            <person name="Collado C."/>
            <person name="Perez-Perez A."/>
            <person name="Ottenwalder B."/>
            <person name="Duchemin D."/>
            <person name="Cooke R."/>
            <person name="Laudie M."/>
            <person name="Berger-Llauro C."/>
            <person name="Purnelle B."/>
            <person name="Masuy D."/>
            <person name="de Haan M."/>
            <person name="Maarse A.C."/>
            <person name="Alcaraz J.P."/>
            <person name="Cottet A."/>
            <person name="Casacuberta E."/>
            <person name="Monfort A."/>
            <person name="Argiriou A."/>
            <person name="flores M."/>
            <person name="Liguori R."/>
            <person name="Vitale D."/>
            <person name="Mannhaupt G."/>
            <person name="Haase D."/>
            <person name="Schoof H."/>
            <person name="Rudd S."/>
            <person name="Zaccaria P."/>
            <person name="Mewes H.W."/>
            <person name="Mayer K.F."/>
            <person name="Kaul S."/>
            <person name="Town C.D."/>
            <person name="Koo H.L."/>
            <person name="Tallon L.J."/>
            <person name="Jenkins J."/>
            <person name="Rooney T."/>
            <person name="Rizzo M."/>
            <person name="Walts A."/>
            <person name="Utterback T."/>
            <person name="Fujii C.Y."/>
            <person name="Shea T.P."/>
            <person name="Creasy T.H."/>
            <person name="Haas B."/>
            <person name="Maiti R."/>
            <person name="Wu D."/>
            <person name="Peterson J."/>
            <person name="Van Aken S."/>
            <person name="Pai G."/>
            <person name="Militscher J."/>
            <person name="Sellers P."/>
            <person name="Gill J.E."/>
            <person name="Feldblyum T.V."/>
            <person name="Preuss D."/>
            <person name="Lin X."/>
            <person name="Nierman W.C."/>
            <person name="Salzberg S.L."/>
            <person name="White O."/>
            <person name="Venter J.C."/>
            <person name="Fraser C.M."/>
            <person name="Kaneko T."/>
            <person name="Nakamura Y."/>
            <person name="Sato S."/>
            <person name="Kato T."/>
            <person name="Asamizu E."/>
            <person name="Sasamoto S."/>
            <person name="Kimura T."/>
            <person name="Idesawa K."/>
            <person name="Kawashima K."/>
            <person name="Kishida Y."/>
            <person name="Kiyokawa C."/>
            <person name="Kohara M."/>
            <person name="Matsumoto M."/>
            <person name="Matsuno A."/>
            <person name="Muraki A."/>
            <person name="Nakayama S."/>
            <person name="Nakazaki N."/>
            <person name="Shinpo S."/>
            <person name="Takeuchi C."/>
            <person name="Wada T."/>
            <person name="Watanabe A."/>
            <person name="Yamada M."/>
            <person name="Yasuda M."/>
            <person name="Tabata S."/>
        </authorList>
    </citation>
    <scope>NUCLEOTIDE SEQUENCE [LARGE SCALE GENOMIC DNA]</scope>
    <source>
        <strain evidence="9">cv. Columbia</strain>
    </source>
</reference>
<dbReference type="RefSeq" id="NP_190264.1">
    <property type="nucleotide sequence ID" value="NM_114547.2"/>
</dbReference>
<dbReference type="PROSITE" id="PS50081">
    <property type="entry name" value="ZF_DAG_PE_2"/>
    <property type="match status" value="1"/>
</dbReference>
<dbReference type="Pfam" id="PF03107">
    <property type="entry name" value="C1_2"/>
    <property type="match status" value="7"/>
</dbReference>
<evidence type="ECO:0000256" key="1">
    <source>
        <dbReference type="ARBA" id="ARBA00022723"/>
    </source>
</evidence>
<reference evidence="7" key="4">
    <citation type="submission" date="2011-02" db="EMBL/GenBank/DDBJ databases">
        <authorList>
            <consortium name="TAIR"/>
            <person name="Swarbreck D."/>
            <person name="Lamesch P."/>
            <person name="Wilks C."/>
            <person name="Huala E."/>
        </authorList>
    </citation>
    <scope>NUCLEOTIDE SEQUENCE</scope>
</reference>
<dbReference type="InterPro" id="IPR004146">
    <property type="entry name" value="DC1"/>
</dbReference>
<dbReference type="KEGG" id="ath:AT3G46800"/>
<evidence type="ECO:0000313" key="7">
    <source>
        <dbReference type="EMBL" id="AEE78206.1"/>
    </source>
</evidence>
<reference evidence="7" key="5">
    <citation type="submission" date="2016-05" db="EMBL/GenBank/DDBJ databases">
        <authorList>
            <person name="Krishnakumar V."/>
            <person name="Cheng C.-Y."/>
            <person name="Chan A.P."/>
            <person name="Schobel S."/>
            <person name="Kim M."/>
            <person name="Ferlanti E.S."/>
            <person name="Belyaeva I."/>
            <person name="Rosen B.D."/>
            <person name="Micklem G."/>
            <person name="Miller J.R."/>
            <person name="Vaughn M."/>
            <person name="Town C.D."/>
        </authorList>
    </citation>
    <scope>NUCLEOTIDE SEQUENCE</scope>
</reference>
<dbReference type="SMART" id="SM00249">
    <property type="entry name" value="PHD"/>
    <property type="match status" value="5"/>
</dbReference>
<reference evidence="8" key="2">
    <citation type="submission" date="1999-07" db="EMBL/GenBank/DDBJ databases">
        <authorList>
            <person name="Choisne N."/>
            <person name="Robert C."/>
            <person name="Brottier P."/>
            <person name="Wincker P."/>
            <person name="Cattolico L."/>
            <person name="Artiguenave F."/>
            <person name="Saurin W."/>
            <person name="Weissenbach J."/>
            <person name="Mewes H.W."/>
            <person name="Mayer K.F.X."/>
            <person name="Lemcke K."/>
            <person name="Schueller C."/>
            <person name="Quetier F."/>
            <person name="Salanoubat M."/>
        </authorList>
    </citation>
    <scope>NUCLEOTIDE SEQUENCE</scope>
</reference>
<dbReference type="SUPFAM" id="SSF57889">
    <property type="entry name" value="Cysteine-rich domain"/>
    <property type="match status" value="5"/>
</dbReference>
<evidence type="ECO:0000256" key="4">
    <source>
        <dbReference type="ARBA" id="ARBA00022833"/>
    </source>
</evidence>
<dbReference type="Araport" id="AT3G46800"/>
<dbReference type="PIR" id="T12968">
    <property type="entry name" value="T12968"/>
</dbReference>
<dbReference type="SMART" id="SM00109">
    <property type="entry name" value="C1"/>
    <property type="match status" value="6"/>
</dbReference>
<dbReference type="eggNOG" id="ENOG502RANS">
    <property type="taxonomic scope" value="Eukaryota"/>
</dbReference>